<feature type="region of interest" description="Disordered" evidence="6">
    <location>
        <begin position="152"/>
        <end position="189"/>
    </location>
</feature>
<comment type="caution">
    <text evidence="10">The sequence shown here is derived from an EMBL/GenBank/DDBJ whole genome shotgun (WGS) entry which is preliminary data.</text>
</comment>
<evidence type="ECO:0000259" key="8">
    <source>
        <dbReference type="PROSITE" id="PS51192"/>
    </source>
</evidence>
<evidence type="ECO:0000256" key="5">
    <source>
        <dbReference type="ARBA" id="ARBA00048432"/>
    </source>
</evidence>
<dbReference type="InterPro" id="IPR047187">
    <property type="entry name" value="SF1_C_Upf1"/>
</dbReference>
<keyword evidence="11" id="KW-1185">Reference proteome</keyword>
<evidence type="ECO:0000256" key="2">
    <source>
        <dbReference type="ARBA" id="ARBA00022801"/>
    </source>
</evidence>
<evidence type="ECO:0000256" key="4">
    <source>
        <dbReference type="ARBA" id="ARBA00022840"/>
    </source>
</evidence>
<evidence type="ECO:0000259" key="9">
    <source>
        <dbReference type="PROSITE" id="PS51194"/>
    </source>
</evidence>
<dbReference type="PANTHER" id="PTHR12131:SF1">
    <property type="entry name" value="ATP-DEPENDENT RNA HELICASE SUPV3L1, MITOCHONDRIAL-RELATED"/>
    <property type="match status" value="1"/>
</dbReference>
<feature type="region of interest" description="Disordered" evidence="6">
    <location>
        <begin position="1673"/>
        <end position="1708"/>
    </location>
</feature>
<dbReference type="Pfam" id="PF00270">
    <property type="entry name" value="DEAD"/>
    <property type="match status" value="1"/>
</dbReference>
<dbReference type="InterPro" id="IPR001650">
    <property type="entry name" value="Helicase_C-like"/>
</dbReference>
<dbReference type="SUPFAM" id="SSF52540">
    <property type="entry name" value="P-loop containing nucleoside triphosphate hydrolases"/>
    <property type="match status" value="2"/>
</dbReference>
<dbReference type="OMA" id="YRMDPPI"/>
<evidence type="ECO:0000313" key="10">
    <source>
        <dbReference type="EMBL" id="OLQ12141.1"/>
    </source>
</evidence>
<feature type="region of interest" description="Disordered" evidence="6">
    <location>
        <begin position="1213"/>
        <end position="1246"/>
    </location>
</feature>
<dbReference type="EMBL" id="LSRX01000048">
    <property type="protein sequence ID" value="OLQ12141.1"/>
    <property type="molecule type" value="Genomic_DNA"/>
</dbReference>
<dbReference type="SMART" id="SM00490">
    <property type="entry name" value="HELICc"/>
    <property type="match status" value="1"/>
</dbReference>
<feature type="domain" description="Helicase ATP-binding" evidence="8">
    <location>
        <begin position="332"/>
        <end position="516"/>
    </location>
</feature>
<feature type="region of interest" description="Disordered" evidence="6">
    <location>
        <begin position="2617"/>
        <end position="2636"/>
    </location>
</feature>
<keyword evidence="3 10" id="KW-0347">Helicase</keyword>
<dbReference type="PROSITE" id="PS51194">
    <property type="entry name" value="HELICASE_CTER"/>
    <property type="match status" value="1"/>
</dbReference>
<comment type="catalytic activity">
    <reaction evidence="5">
        <text>ATP + H2O = ADP + phosphate + H(+)</text>
        <dbReference type="Rhea" id="RHEA:13065"/>
        <dbReference type="ChEBI" id="CHEBI:15377"/>
        <dbReference type="ChEBI" id="CHEBI:15378"/>
        <dbReference type="ChEBI" id="CHEBI:30616"/>
        <dbReference type="ChEBI" id="CHEBI:43474"/>
        <dbReference type="ChEBI" id="CHEBI:456216"/>
        <dbReference type="EC" id="3.6.4.12"/>
    </reaction>
    <physiologicalReaction direction="left-to-right" evidence="5">
        <dbReference type="Rhea" id="RHEA:13066"/>
    </physiologicalReaction>
</comment>
<dbReference type="InterPro" id="IPR011545">
    <property type="entry name" value="DEAD/DEAH_box_helicase_dom"/>
</dbReference>
<gene>
    <name evidence="10" type="primary">MTR4</name>
    <name evidence="10" type="ORF">AK812_SmicGene3958</name>
</gene>
<dbReference type="InterPro" id="IPR041679">
    <property type="entry name" value="DNA2/NAM7-like_C"/>
</dbReference>
<organism evidence="10 11">
    <name type="scientific">Symbiodinium microadriaticum</name>
    <name type="common">Dinoflagellate</name>
    <name type="synonym">Zooxanthella microadriatica</name>
    <dbReference type="NCBI Taxonomy" id="2951"/>
    <lineage>
        <taxon>Eukaryota</taxon>
        <taxon>Sar</taxon>
        <taxon>Alveolata</taxon>
        <taxon>Dinophyceae</taxon>
        <taxon>Suessiales</taxon>
        <taxon>Symbiodiniaceae</taxon>
        <taxon>Symbiodinium</taxon>
    </lineage>
</organism>
<sequence length="2943" mass="326573">MPANGARMHAARPGVAARGTRAHEPWPTAVRRPRPPGRACRQLPGRAQPVCNDARPPAPGMCGGVCVSPPVQALSPRDQGGVDGRLGALPQGQSIRQYLDAAAISKGNVDIHIPQEDVGSNSSTGFAADSHRGPFQAAPCAPRTPAVGQAVRWSPKASSPPPHRHRHGPIGTGSRRRLSNTTWEHELESRNSGAVGNAVRAREPPRCSERWCLVEPRPFACPPTAYVLPWAAFTIQSYDDEKSMHLSQPEKVSSLSLDGLRYRAGMESWAEHLTADLSSDLCVDVIEERSTTRELHICVRPAESQKSCLPDVDRVRGPEEDIAWDWFQRAAFACIEQSESVLVAAPTSAGKTAVARNVIKKCIATGSRCVYTAPVKALSNEKFRDFVAEFGAEKVALLTGDAQAGNMELAQVVVMTTEVLVSILHNDHESDLLDLDPHADAQQHRSIGEPRRLLMRHLSYAIFDEAHYIADEERGTTWEEAIILLERHIPLLCLSATIPNFVDLVGWLAQTRHAPCHAIFTRWRPVPLVHGIVACPPAEATQTISDKRGKFKKRCYQEAVMHLPKPPDKPARDLDRGQDLVSILHVCRSSKQMPLIIFCFSRREAAEMARKLAPSVRLRQALTRTVRAQVREVVEKQLAEQDRSLRSVRECEFLLSRGVGLHHGGLLPVLRELTEKLFKEGFVRVLCTTETFAVGVNMPSRAVIFNWPRGSEFKKFDGSEQRPIRCGEYMQMAGRAGRRGQDTQGNAWSMMTQQVEPNFVQRLVAGRAEPVESKFTVSFSLILRCLRSGGGVLTLLLMQSFKQFETKKTDELVFQEELSKKLAVLSRQGLLHDGLRLTRLGSACANLQVPTPPLLSFRIWQMPLDLRTGELADHLVAFLSCFVNDLEEEEEVVTGRDFDPYWTWCETTSEEISRDLNLCKIPHPAPKLEVQQLRKRAGFVDPVLRWMKQENFEKCSDAAGGSEFDGILARVLRRTYLFLKQLEVASDLLQTQEDDEFTQFAQALRDARLRLHRGGSSHRSLPFLESIFLPLSFEPDTLDRDTLKKSFAPCPYEAGTEIELSPNEIGFSHFSISSHFKDGKSIAATLNELLQGKPKTDIPIVEVYWTEGQFWTMANRRLAVFRLFQQRRPAEGATIRVRVADERAAQAWGFWKRWTTGLWRGRRAQIRSTSEMIGRCREETFFYSLEGSVEQVQEQTGFERAPRPETMVKALEELQGEQEGEGGENDDMEEMEDRASGDSDQDSEELEMEDNCVVLSGPHVARFLITRQLDALEAPEAHWRYSVSASVTARDLLRSPHASELTVQTPIPETFCNLYEYLRSFALPMLEELREDLKKSLDPFELDLDIAEEVRLVPLEVAQETMKSEGVPRTPPWFPESDSEEVMLILAGGDRVKSALCAKCAPGQMCLLFEDGSITKDIALPGTGPEDELTRQALPLKVRPGGCYRLGLLHTTPKSKHALVLISQDKHLPPCEANDVFKVEYPGGCAEAKADIELIESPSLEGVWLIGDVTHGGKAWQVGIRSGQLVREAEGWDSDPLSQEASAAGVRLVVEGKPRKWRLAVLSCNALTSIRVGTALANPAGHHPIFWQREISGQPENDVSTFGGTSEAQCAAMRSGLTVADLQEMGLNFSQASAVHNLVDCAHGVRLVQGPPGTGKTHTLAVLLEQCAKLALSTREETEDSKPAPKKKRKNRFQKHSPPEPEPPDVDMRRRHANRCLVCAPTNIAVQEVLRRLLERIRPEHWCQVALVATQDRANVEWSDELRGSEERVAAVLLDHRKKRVKRIARFWLGEGFGKAKPHLRQPDWAYEAGNSCFALLLCKPLQAFARLYQSKGSKGSKGNGKQGQGRVQVVSLLDFVHQKLKDILQMVQNHQEKLHREVAFKTQEFCPFLCSKQERRRLAAEGQVFSKLVTLRDQLESFRQRLTELVEGWETAKLADEDWLDLPVASPDVGTGKGESSGDQPNMVLDRKKAYSFVQWVVQGEADAKAKALEGLTELLGLDASPVATVTEEALATAEKRLKLLLHPDKASPDMRLVATETFQDLEKAMEAVRKSLRCPVPTSQDTHPSGTRTPASHGFVVNVDERLRAWLSEATVEALEACTEAHIELLSACTAVRTAESSFLKGALLRRAALVFCTLTVAGRATVCGQQIPTVLIDEACQACEAETLLALRSWVQRLFLVGDPRQLPSTVSSPLAKQALYARSMFERLEQTGTKADLLEEQYRMDPPILCWSNECFYGGRIRTADSVLQRETHTDPDPDSWSPLDQHRHGPFRLMDTSREGWPEEQVRFSFRNLGEADFLMKHLHKFFRECHPDIGTTVGIITPYRAQVELLQHLLQKAHERVRANTSVATVDGFQGNERDLIIISTVRSGGSIGFNADERRLNVAVTRAKRNVWIIGDMETLYRGQSKGNVWRDLLAFARSRAWVLPALTPTPAEPPKPQPIDPPATPDMLWTDLQRAAWEEQKAVGWMRARLRDGYLQAYCSLCDRFAEDGHLESTMHQDKKEDPQKHLASQSRLEGFFVRLQLEPGEEPGFCASAGASRRAPERARVLGVEPGSVLERWNVWARQFDLEVVEGSVILEVDGLTGQMATEALETLSAGTSGPRKRSLGFTVALGASQGSDEDGEDDAASPASQWDSSYAGYAGYTWPPQSSAEHQWPSGPEAPDSTSVTGTAVDEGWPSVLDLSRQGVLWEALRDNIKAKESPHLDSAQVGQPLSQGDTVLQIDSCIRLGNGLLRMKVATVGSSAWVTLDARACANGILFFSPGCAGCLWQVDKTVIVRSEVGLESAEVARLSRGTVVLQTGPCQEHGKTLRMPVYRMGMSGWVTLSARAAGEPLLQFYLPGGHGSCWKALGPLKCREAASLQSAPVDPPVEASDIVRQHGDIELLENGIMRLPITRGSRMKAAWVTLDARCAVAASGSSGDDRVYLEFVSHASQFCGLHA</sequence>
<feature type="domain" description="Helicase C-terminal" evidence="9">
    <location>
        <begin position="579"/>
        <end position="787"/>
    </location>
</feature>
<dbReference type="Pfam" id="PF13086">
    <property type="entry name" value="AAA_11"/>
    <property type="match status" value="2"/>
</dbReference>
<keyword evidence="4" id="KW-0067">ATP-binding</keyword>
<dbReference type="SMART" id="SM01142">
    <property type="entry name" value="DSHCT"/>
    <property type="match status" value="1"/>
</dbReference>
<feature type="region of interest" description="Disordered" evidence="6">
    <location>
        <begin position="1"/>
        <end position="46"/>
    </location>
</feature>
<feature type="domain" description="J" evidence="7">
    <location>
        <begin position="1992"/>
        <end position="2055"/>
    </location>
</feature>
<name>A0A1Q9EXK3_SYMMI</name>
<reference evidence="10 11" key="1">
    <citation type="submission" date="2016-02" db="EMBL/GenBank/DDBJ databases">
        <title>Genome analysis of coral dinoflagellate symbionts highlights evolutionary adaptations to a symbiotic lifestyle.</title>
        <authorList>
            <person name="Aranda M."/>
            <person name="Li Y."/>
            <person name="Liew Y.J."/>
            <person name="Baumgarten S."/>
            <person name="Simakov O."/>
            <person name="Wilson M."/>
            <person name="Piel J."/>
            <person name="Ashoor H."/>
            <person name="Bougouffa S."/>
            <person name="Bajic V.B."/>
            <person name="Ryu T."/>
            <person name="Ravasi T."/>
            <person name="Bayer T."/>
            <person name="Micklem G."/>
            <person name="Kim H."/>
            <person name="Bhak J."/>
            <person name="Lajeunesse T.C."/>
            <person name="Voolstra C.R."/>
        </authorList>
    </citation>
    <scope>NUCLEOTIDE SEQUENCE [LARGE SCALE GENOMIC DNA]</scope>
    <source>
        <strain evidence="10 11">CCMP2467</strain>
    </source>
</reference>
<dbReference type="CDD" id="cd18808">
    <property type="entry name" value="SF1_C_Upf1"/>
    <property type="match status" value="1"/>
</dbReference>
<dbReference type="Gene3D" id="3.40.50.300">
    <property type="entry name" value="P-loop containing nucleotide triphosphate hydrolases"/>
    <property type="match status" value="5"/>
</dbReference>
<dbReference type="Gene3D" id="1.10.3380.30">
    <property type="match status" value="1"/>
</dbReference>
<dbReference type="InterPro" id="IPR001623">
    <property type="entry name" value="DnaJ_domain"/>
</dbReference>
<dbReference type="GO" id="GO:0003676">
    <property type="term" value="F:nucleic acid binding"/>
    <property type="evidence" value="ECO:0007669"/>
    <property type="project" value="InterPro"/>
</dbReference>
<dbReference type="FunFam" id="3.40.50.300:FF:000326">
    <property type="entry name" value="P-loop containing nucleoside triphosphate hydrolase"/>
    <property type="match status" value="1"/>
</dbReference>
<keyword evidence="1" id="KW-0547">Nucleotide-binding</keyword>
<dbReference type="InterPro" id="IPR014001">
    <property type="entry name" value="Helicase_ATP-bd"/>
</dbReference>
<dbReference type="PROSITE" id="PS50076">
    <property type="entry name" value="DNAJ_2"/>
    <property type="match status" value="1"/>
</dbReference>
<dbReference type="Pfam" id="PF00271">
    <property type="entry name" value="Helicase_C"/>
    <property type="match status" value="1"/>
</dbReference>
<dbReference type="InterPro" id="IPR027417">
    <property type="entry name" value="P-loop_NTPase"/>
</dbReference>
<accession>A0A1Q9EXK3</accession>
<dbReference type="OrthoDB" id="412128at2759"/>
<protein>
    <submittedName>
        <fullName evidence="10">ATP-dependent RNA helicase DOB1</fullName>
    </submittedName>
</protein>
<evidence type="ECO:0000313" key="11">
    <source>
        <dbReference type="Proteomes" id="UP000186817"/>
    </source>
</evidence>
<dbReference type="Pfam" id="PF13087">
    <property type="entry name" value="AAA_12"/>
    <property type="match status" value="1"/>
</dbReference>
<evidence type="ECO:0000256" key="3">
    <source>
        <dbReference type="ARBA" id="ARBA00022806"/>
    </source>
</evidence>
<dbReference type="GO" id="GO:0005694">
    <property type="term" value="C:chromosome"/>
    <property type="evidence" value="ECO:0007669"/>
    <property type="project" value="UniProtKB-ARBA"/>
</dbReference>
<dbReference type="InterPro" id="IPR012961">
    <property type="entry name" value="Ski2/MTR4_C"/>
</dbReference>
<dbReference type="CDD" id="cd18795">
    <property type="entry name" value="SF2_C_Ski2"/>
    <property type="match status" value="1"/>
</dbReference>
<feature type="region of interest" description="Disordered" evidence="6">
    <location>
        <begin position="2651"/>
        <end position="2675"/>
    </location>
</feature>
<dbReference type="PROSITE" id="PS51192">
    <property type="entry name" value="HELICASE_ATP_BIND_1"/>
    <property type="match status" value="1"/>
</dbReference>
<feature type="region of interest" description="Disordered" evidence="6">
    <location>
        <begin position="2250"/>
        <end position="2274"/>
    </location>
</feature>
<evidence type="ECO:0000256" key="1">
    <source>
        <dbReference type="ARBA" id="ARBA00022741"/>
    </source>
</evidence>
<dbReference type="InterPro" id="IPR041677">
    <property type="entry name" value="DNA2/NAM7_AAA_11"/>
</dbReference>
<keyword evidence="2" id="KW-0378">Hydrolase</keyword>
<dbReference type="SMART" id="SM00487">
    <property type="entry name" value="DEXDc"/>
    <property type="match status" value="1"/>
</dbReference>
<dbReference type="Pfam" id="PF08148">
    <property type="entry name" value="DSHCT"/>
    <property type="match status" value="1"/>
</dbReference>
<dbReference type="GO" id="GO:0016787">
    <property type="term" value="F:hydrolase activity"/>
    <property type="evidence" value="ECO:0007669"/>
    <property type="project" value="UniProtKB-KW"/>
</dbReference>
<dbReference type="GO" id="GO:0005524">
    <property type="term" value="F:ATP binding"/>
    <property type="evidence" value="ECO:0007669"/>
    <property type="project" value="UniProtKB-KW"/>
</dbReference>
<evidence type="ECO:0000259" key="7">
    <source>
        <dbReference type="PROSITE" id="PS50076"/>
    </source>
</evidence>
<feature type="compositionally biased region" description="Basic and acidic residues" evidence="6">
    <location>
        <begin position="1674"/>
        <end position="1683"/>
    </location>
</feature>
<dbReference type="InterPro" id="IPR050699">
    <property type="entry name" value="RNA-DNA_Helicase"/>
</dbReference>
<feature type="compositionally biased region" description="Basic residues" evidence="6">
    <location>
        <begin position="162"/>
        <end position="178"/>
    </location>
</feature>
<dbReference type="GO" id="GO:0003678">
    <property type="term" value="F:DNA helicase activity"/>
    <property type="evidence" value="ECO:0007669"/>
    <property type="project" value="UniProtKB-EC"/>
</dbReference>
<feature type="compositionally biased region" description="Acidic residues" evidence="6">
    <location>
        <begin position="1214"/>
        <end position="1232"/>
    </location>
</feature>
<proteinExistence type="predicted"/>
<dbReference type="Proteomes" id="UP000186817">
    <property type="component" value="Unassembled WGS sequence"/>
</dbReference>
<evidence type="ECO:0000256" key="6">
    <source>
        <dbReference type="SAM" id="MobiDB-lite"/>
    </source>
</evidence>
<dbReference type="PANTHER" id="PTHR12131">
    <property type="entry name" value="ATP-DEPENDENT RNA AND DNA HELICASE"/>
    <property type="match status" value="1"/>
</dbReference>
<feature type="compositionally biased region" description="Basic residues" evidence="6">
    <location>
        <begin position="1684"/>
        <end position="1695"/>
    </location>
</feature>